<dbReference type="PANTHER" id="PTHR30085">
    <property type="entry name" value="AMINO ACID ABC TRANSPORTER PERMEASE"/>
    <property type="match status" value="1"/>
</dbReference>
<proteinExistence type="inferred from homology"/>
<comment type="caution">
    <text evidence="6">The sequence shown here is derived from an EMBL/GenBank/DDBJ whole genome shotgun (WGS) entry which is preliminary data.</text>
</comment>
<evidence type="ECO:0000256" key="2">
    <source>
        <dbReference type="ARBA" id="ARBA00022448"/>
    </source>
</evidence>
<dbReference type="Gene3D" id="3.40.190.10">
    <property type="entry name" value="Periplasmic binding protein-like II"/>
    <property type="match status" value="2"/>
</dbReference>
<comment type="similarity">
    <text evidence="1">Belongs to the bacterial solute-binding protein 3 family.</text>
</comment>
<dbReference type="Pfam" id="PF00497">
    <property type="entry name" value="SBP_bac_3"/>
    <property type="match status" value="1"/>
</dbReference>
<dbReference type="InterPro" id="IPR001638">
    <property type="entry name" value="Solute-binding_3/MltF_N"/>
</dbReference>
<evidence type="ECO:0000313" key="7">
    <source>
        <dbReference type="Proteomes" id="UP001174748"/>
    </source>
</evidence>
<sequence length="298" mass="32782">MRTKTAIALALTLLAGAAQADSFDKVNETGTIKLGYREKSVPVSFKDAQGKPAGQTVDECKAFVSYLEKKIGKPLAVEWVMTTPKDRIEQVKSGKIDLECGSTTNTAKRRKDVDFSIPTYISNMRVAKLPSTSFTLIGNQSYKIDAIVIDGTSAVDFISITNDGYKTTKPDYNKVVVKDMTEALDKLKASQKPAIVIYDDILLISAIQARADKGAFQITDDHLSVDPYGIMSQKGSKLGKVLNDFLTVEMQTGVFSKTYNKWFRDDIQDNKGNTINLNNPMNKALSDVVRFPTNIVGN</sequence>
<gene>
    <name evidence="6" type="ORF">P9921_01090</name>
</gene>
<keyword evidence="2" id="KW-0813">Transport</keyword>
<dbReference type="SUPFAM" id="SSF53850">
    <property type="entry name" value="Periplasmic binding protein-like II"/>
    <property type="match status" value="1"/>
</dbReference>
<reference evidence="6" key="1">
    <citation type="submission" date="2023-01" db="EMBL/GenBank/DDBJ databases">
        <title>Genomic dissection of endemic carbapenem resistance: metallo-beta-lactamase gene dissemination through clonal, plasmid and integron transfer pathways.</title>
        <authorList>
            <person name="Macesic N."/>
        </authorList>
    </citation>
    <scope>NUCLEOTIDE SEQUENCE</scope>
    <source>
        <strain evidence="6">CPO382</strain>
    </source>
</reference>
<dbReference type="Proteomes" id="UP001174748">
    <property type="component" value="Unassembled WGS sequence"/>
</dbReference>
<protein>
    <submittedName>
        <fullName evidence="6">Transporter substrate-binding domain-containing protein</fullName>
    </submittedName>
</protein>
<evidence type="ECO:0000256" key="1">
    <source>
        <dbReference type="ARBA" id="ARBA00010333"/>
    </source>
</evidence>
<accession>A0ABT7G5P9</accession>
<keyword evidence="7" id="KW-1185">Reference proteome</keyword>
<feature type="domain" description="Solute-binding protein family 3/N-terminal" evidence="5">
    <location>
        <begin position="31"/>
        <end position="266"/>
    </location>
</feature>
<dbReference type="EMBL" id="JARTOI010000001">
    <property type="protein sequence ID" value="MDK5169087.1"/>
    <property type="molecule type" value="Genomic_DNA"/>
</dbReference>
<dbReference type="PANTHER" id="PTHR30085:SF2">
    <property type="entry name" value="GLUTAMATE_ASPARTATE IMPORT SOLUTE-BINDING PROTEIN"/>
    <property type="match status" value="1"/>
</dbReference>
<feature type="chain" id="PRO_5046863190" evidence="4">
    <location>
        <begin position="21"/>
        <end position="298"/>
    </location>
</feature>
<evidence type="ECO:0000313" key="6">
    <source>
        <dbReference type="EMBL" id="MDK5169087.1"/>
    </source>
</evidence>
<dbReference type="RefSeq" id="WP_285098056.1">
    <property type="nucleotide sequence ID" value="NZ_JARTOI010000001.1"/>
</dbReference>
<evidence type="ECO:0000256" key="4">
    <source>
        <dbReference type="SAM" id="SignalP"/>
    </source>
</evidence>
<dbReference type="SMART" id="SM00062">
    <property type="entry name" value="PBPb"/>
    <property type="match status" value="1"/>
</dbReference>
<dbReference type="InterPro" id="IPR051455">
    <property type="entry name" value="Bact_solute-bind_prot3"/>
</dbReference>
<name>A0ABT7G5P9_9GAMM</name>
<evidence type="ECO:0000256" key="3">
    <source>
        <dbReference type="ARBA" id="ARBA00022729"/>
    </source>
</evidence>
<evidence type="ECO:0000259" key="5">
    <source>
        <dbReference type="SMART" id="SM00062"/>
    </source>
</evidence>
<keyword evidence="3 4" id="KW-0732">Signal</keyword>
<feature type="signal peptide" evidence="4">
    <location>
        <begin position="1"/>
        <end position="20"/>
    </location>
</feature>
<organism evidence="6 7">
    <name type="scientific">Serratia nevei</name>
    <dbReference type="NCBI Taxonomy" id="2703794"/>
    <lineage>
        <taxon>Bacteria</taxon>
        <taxon>Pseudomonadati</taxon>
        <taxon>Pseudomonadota</taxon>
        <taxon>Gammaproteobacteria</taxon>
        <taxon>Enterobacterales</taxon>
        <taxon>Yersiniaceae</taxon>
        <taxon>Serratia</taxon>
    </lineage>
</organism>